<comment type="similarity">
    <text evidence="2">Belongs to the PTPS family. QueD subfamily.</text>
</comment>
<name>A0ABY7VKI1_9GAMM</name>
<comment type="pathway">
    <text evidence="1">Purine metabolism; 7-cyano-7-deazaguanine biosynthesis.</text>
</comment>
<keyword evidence="8" id="KW-1185">Reference proteome</keyword>
<evidence type="ECO:0000256" key="2">
    <source>
        <dbReference type="ARBA" id="ARBA00008900"/>
    </source>
</evidence>
<dbReference type="SUPFAM" id="SSF55620">
    <property type="entry name" value="Tetrahydrobiopterin biosynthesis enzymes-like"/>
    <property type="match status" value="2"/>
</dbReference>
<evidence type="ECO:0000256" key="6">
    <source>
        <dbReference type="ARBA" id="ARBA00048807"/>
    </source>
</evidence>
<comment type="catalytic activity">
    <reaction evidence="6">
        <text>7,8-dihydroneopterin 3'-triphosphate + H2O = 6-carboxy-5,6,7,8-tetrahydropterin + triphosphate + acetaldehyde + 2 H(+)</text>
        <dbReference type="Rhea" id="RHEA:27966"/>
        <dbReference type="ChEBI" id="CHEBI:15343"/>
        <dbReference type="ChEBI" id="CHEBI:15377"/>
        <dbReference type="ChEBI" id="CHEBI:15378"/>
        <dbReference type="ChEBI" id="CHEBI:18036"/>
        <dbReference type="ChEBI" id="CHEBI:58462"/>
        <dbReference type="ChEBI" id="CHEBI:61032"/>
        <dbReference type="EC" id="4.1.2.50"/>
    </reaction>
</comment>
<dbReference type="EMBL" id="CP059693">
    <property type="protein sequence ID" value="WDE14252.1"/>
    <property type="molecule type" value="Genomic_DNA"/>
</dbReference>
<evidence type="ECO:0000256" key="5">
    <source>
        <dbReference type="ARBA" id="ARBA00031449"/>
    </source>
</evidence>
<evidence type="ECO:0000313" key="7">
    <source>
        <dbReference type="EMBL" id="WDE14252.1"/>
    </source>
</evidence>
<dbReference type="Gene3D" id="3.30.479.10">
    <property type="entry name" value="6-pyruvoyl tetrahydropterin synthase/QueD"/>
    <property type="match status" value="2"/>
</dbReference>
<gene>
    <name evidence="7" type="ORF">H3N35_13025</name>
</gene>
<accession>A0ABY7VKI1</accession>
<evidence type="ECO:0000256" key="3">
    <source>
        <dbReference type="ARBA" id="ARBA00012982"/>
    </source>
</evidence>
<evidence type="ECO:0000256" key="4">
    <source>
        <dbReference type="ARBA" id="ARBA00018141"/>
    </source>
</evidence>
<reference evidence="7 8" key="1">
    <citation type="journal article" date="2022" name="Mar. Drugs">
        <title>Bioassay-Guided Fractionation Leads to the Detection of Cholic Acid Generated by the Rare Thalassomonas sp.</title>
        <authorList>
            <person name="Pheiffer F."/>
            <person name="Schneider Y.K."/>
            <person name="Hansen E.H."/>
            <person name="Andersen J.H."/>
            <person name="Isaksson J."/>
            <person name="Busche T."/>
            <person name="R C."/>
            <person name="Kalinowski J."/>
            <person name="Zyl L.V."/>
            <person name="Trindade M."/>
        </authorList>
    </citation>
    <scope>NUCLEOTIDE SEQUENCE [LARGE SCALE GENOMIC DNA]</scope>
    <source>
        <strain evidence="7 8">A5K-61T</strain>
    </source>
</reference>
<dbReference type="InterPro" id="IPR038418">
    <property type="entry name" value="6-PTP_synth/QueD_sf"/>
</dbReference>
<proteinExistence type="inferred from homology"/>
<dbReference type="Proteomes" id="UP001215231">
    <property type="component" value="Chromosome"/>
</dbReference>
<dbReference type="Pfam" id="PF01242">
    <property type="entry name" value="PTPS"/>
    <property type="match status" value="1"/>
</dbReference>
<evidence type="ECO:0000313" key="8">
    <source>
        <dbReference type="Proteomes" id="UP001215231"/>
    </source>
</evidence>
<dbReference type="RefSeq" id="WP_274054800.1">
    <property type="nucleotide sequence ID" value="NZ_CP059693.1"/>
</dbReference>
<protein>
    <recommendedName>
        <fullName evidence="4">6-carboxy-5,6,7,8-tetrahydropterin synthase</fullName>
        <ecNumber evidence="3">4.1.2.50</ecNumber>
    </recommendedName>
    <alternativeName>
        <fullName evidence="5">Queuosine biosynthesis protein QueD</fullName>
    </alternativeName>
</protein>
<dbReference type="EC" id="4.1.2.50" evidence="3"/>
<evidence type="ECO:0000256" key="1">
    <source>
        <dbReference type="ARBA" id="ARBA00005061"/>
    </source>
</evidence>
<dbReference type="InterPro" id="IPR007115">
    <property type="entry name" value="6-PTP_synth/QueD"/>
</dbReference>
<organism evidence="7 8">
    <name type="scientific">Thalassomonas haliotis</name>
    <dbReference type="NCBI Taxonomy" id="485448"/>
    <lineage>
        <taxon>Bacteria</taxon>
        <taxon>Pseudomonadati</taxon>
        <taxon>Pseudomonadota</taxon>
        <taxon>Gammaproteobacteria</taxon>
        <taxon>Alteromonadales</taxon>
        <taxon>Colwelliaceae</taxon>
        <taxon>Thalassomonas</taxon>
    </lineage>
</organism>
<sequence length="306" mass="34545">MQLFVNDLTVIDFSYLCKQRGIVGESWIVDVLLDGDLNEQSMVLDFAIVKKQIKAIIDDAVDHKLLLPNKEPGLRVTDSVDNDQHEYVDFASDVGSYYLQSPKCAFAKIDSEAVTIEAVTAHLQTIIKQQLPGNIQGLTLQLRPEKIDGFYYHYTHGLKKHDGNCQRIAHGHRSKIQLYKNDMRSISLEKNWCRRWQDIYLASEEDRSSFEEIQLSAPAKEALIKAQSASADQDKKVSGHQYFAYHAPQGRFDIAVPENILEVVDCDSTVELLADYIARQLKKTSPRDNFKVVAFEGVAKGAIADV</sequence>